<protein>
    <submittedName>
        <fullName evidence="6">Glycosyltransferase family 2 protein</fullName>
    </submittedName>
</protein>
<keyword evidence="4" id="KW-0472">Membrane</keyword>
<accession>A0A975HGH7</accession>
<reference evidence="6" key="1">
    <citation type="submission" date="2020-07" db="EMBL/GenBank/DDBJ databases">
        <authorList>
            <person name="Camacho E."/>
        </authorList>
    </citation>
    <scope>NUCLEOTIDE SEQUENCE</scope>
    <source>
        <strain evidence="6">MPO218</strain>
    </source>
</reference>
<evidence type="ECO:0000313" key="6">
    <source>
        <dbReference type="EMBL" id="QTH22949.1"/>
    </source>
</evidence>
<evidence type="ECO:0000256" key="2">
    <source>
        <dbReference type="ARBA" id="ARBA00022676"/>
    </source>
</evidence>
<evidence type="ECO:0000256" key="4">
    <source>
        <dbReference type="SAM" id="Phobius"/>
    </source>
</evidence>
<dbReference type="InterPro" id="IPR029044">
    <property type="entry name" value="Nucleotide-diphossugar_trans"/>
</dbReference>
<keyword evidence="4" id="KW-0812">Transmembrane</keyword>
<feature type="transmembrane region" description="Helical" evidence="4">
    <location>
        <begin position="51"/>
        <end position="71"/>
    </location>
</feature>
<feature type="transmembrane region" description="Helical" evidence="4">
    <location>
        <begin position="393"/>
        <end position="419"/>
    </location>
</feature>
<sequence>MTLSTSIEARFNAFSPRLNRRPLTLPALLLHGGALLVLIVLTAQAWQWTGILAWSVGLVYLAYDTALLLFVGVQTLPLRHFAPAQDGGGARPTLAVLVAAHNEAAVLEQTVHALLAQQDPPDIILIADDGSTDRTPQRMERAFGMALPPLGEMATSPAVPSLRWLRLPHGGKARALNAALEAIDSDIVLTVDADTILAPDAIAAMRAAFHREPALVAATGLLRPICDRSAAGRLFEWFQTYEYVRNFISRFAWMRVDGLLLISGAFAGFRREAVVTVGGFDPECLVEDYELIHRLHRWSADHGCGWKVRVLGEARAQTDAPGHVAAFLRQRRRWFGGFLQTQYWNRDMVGNPRFGRLGTMMLPVKAFDTVQPLFGLVAFALLLGFAMEGRLPVVGPILIAMLAKVAIDLGFHIWSIMLYRRWSGGMLPEGWGRVLAASFIEPFSFQLLRHLGAAWGWVAFLTRSSTWSKARRGGILARAAS</sequence>
<organism evidence="6 7">
    <name type="scientific">Rhizorhabdus wittichii</name>
    <dbReference type="NCBI Taxonomy" id="160791"/>
    <lineage>
        <taxon>Bacteria</taxon>
        <taxon>Pseudomonadati</taxon>
        <taxon>Pseudomonadota</taxon>
        <taxon>Alphaproteobacteria</taxon>
        <taxon>Sphingomonadales</taxon>
        <taxon>Sphingomonadaceae</taxon>
        <taxon>Rhizorhabdus</taxon>
    </lineage>
</organism>
<name>A0A975HGH7_9SPHN</name>
<dbReference type="PANTHER" id="PTHR43630">
    <property type="entry name" value="POLY-BETA-1,6-N-ACETYL-D-GLUCOSAMINE SYNTHASE"/>
    <property type="match status" value="1"/>
</dbReference>
<dbReference type="EMBL" id="CP059319">
    <property type="protein sequence ID" value="QTH22949.1"/>
    <property type="molecule type" value="Genomic_DNA"/>
</dbReference>
<dbReference type="CDD" id="cd06423">
    <property type="entry name" value="CESA_like"/>
    <property type="match status" value="1"/>
</dbReference>
<dbReference type="Pfam" id="PF00535">
    <property type="entry name" value="Glycos_transf_2"/>
    <property type="match status" value="1"/>
</dbReference>
<evidence type="ECO:0000259" key="5">
    <source>
        <dbReference type="Pfam" id="PF00535"/>
    </source>
</evidence>
<dbReference type="Proteomes" id="UP000664914">
    <property type="component" value="Chromosome"/>
</dbReference>
<dbReference type="AlphaFoldDB" id="A0A975HGH7"/>
<dbReference type="PANTHER" id="PTHR43630:SF1">
    <property type="entry name" value="POLY-BETA-1,6-N-ACETYL-D-GLUCOSAMINE SYNTHASE"/>
    <property type="match status" value="1"/>
</dbReference>
<proteinExistence type="inferred from homology"/>
<comment type="similarity">
    <text evidence="1">Belongs to the glycosyltransferase 2 family.</text>
</comment>
<dbReference type="InterPro" id="IPR001173">
    <property type="entry name" value="Glyco_trans_2-like"/>
</dbReference>
<dbReference type="GO" id="GO:0016757">
    <property type="term" value="F:glycosyltransferase activity"/>
    <property type="evidence" value="ECO:0007669"/>
    <property type="project" value="UniProtKB-KW"/>
</dbReference>
<reference evidence="6" key="2">
    <citation type="submission" date="2021-04" db="EMBL/GenBank/DDBJ databases">
        <title>Isolation and genomic analysis of the ibuprofen-degrading bacterium Sphingomonas strain MPO218.</title>
        <authorList>
            <person name="Aulestia M."/>
            <person name="Flores A."/>
            <person name="Mangas E.L."/>
            <person name="Perez-Pulido A.J."/>
            <person name="Santero E."/>
            <person name="Camacho E.M."/>
        </authorList>
    </citation>
    <scope>NUCLEOTIDE SEQUENCE</scope>
    <source>
        <strain evidence="6">MPO218</strain>
    </source>
</reference>
<feature type="domain" description="Glycosyltransferase 2-like" evidence="5">
    <location>
        <begin position="96"/>
        <end position="274"/>
    </location>
</feature>
<keyword evidence="4" id="KW-1133">Transmembrane helix</keyword>
<gene>
    <name evidence="6" type="ORF">HRJ34_05380</name>
</gene>
<dbReference type="RefSeq" id="WP_208633524.1">
    <property type="nucleotide sequence ID" value="NZ_CP059319.1"/>
</dbReference>
<evidence type="ECO:0000256" key="3">
    <source>
        <dbReference type="ARBA" id="ARBA00022679"/>
    </source>
</evidence>
<keyword evidence="2" id="KW-0328">Glycosyltransferase</keyword>
<evidence type="ECO:0000256" key="1">
    <source>
        <dbReference type="ARBA" id="ARBA00006739"/>
    </source>
</evidence>
<keyword evidence="3" id="KW-0808">Transferase</keyword>
<dbReference type="SUPFAM" id="SSF53448">
    <property type="entry name" value="Nucleotide-diphospho-sugar transferases"/>
    <property type="match status" value="1"/>
</dbReference>
<feature type="transmembrane region" description="Helical" evidence="4">
    <location>
        <begin position="366"/>
        <end position="387"/>
    </location>
</feature>
<dbReference type="Gene3D" id="3.90.550.10">
    <property type="entry name" value="Spore Coat Polysaccharide Biosynthesis Protein SpsA, Chain A"/>
    <property type="match status" value="1"/>
</dbReference>
<evidence type="ECO:0000313" key="7">
    <source>
        <dbReference type="Proteomes" id="UP000664914"/>
    </source>
</evidence>
<feature type="transmembrane region" description="Helical" evidence="4">
    <location>
        <begin position="23"/>
        <end position="45"/>
    </location>
</feature>